<dbReference type="AlphaFoldDB" id="A3V1K3"/>
<dbReference type="GO" id="GO:0032259">
    <property type="term" value="P:methylation"/>
    <property type="evidence" value="ECO:0007669"/>
    <property type="project" value="UniProtKB-KW"/>
</dbReference>
<evidence type="ECO:0000256" key="9">
    <source>
        <dbReference type="ARBA" id="ARBA00051216"/>
    </source>
</evidence>
<dbReference type="InterPro" id="IPR001085">
    <property type="entry name" value="Ser_HO-MeTrfase"/>
</dbReference>
<sequence>MHPMNITIRDQGFFTETLATRDPVLHAAMQAELKRQRKEIELIASENIVSAAVMEAQGGVMTNKYAEGYPGRRYYGGCEHVDVAENLAIERACQLFDCAYVNVQPNSGSQANQGVFQALLQPGDTILGMSLDAGGHLTHGAKPNQSGKWFNAIQYGVRRQDNLLDYDEVARLATEHQPKMIIAGGSAIPRIIDFAKMREIADSVGAYLLVDMAHFAGLVAAGLYPSPFPHAHVATTTTHKTLRGPRGGMILTNDEDLAKKFNSAIFPGIQGGPLMHVIAGKAVAFGEALRPEFKTYQAQVIKNAQALADQLMKGGLDIVTGGTDTHVMLVDLRPKGVKGNATEKALGRAHITCNKNGIPFDPEKPMVTSGIRLGTPAGTTRGFGEAEFRQIGDWIVEVTEGLAANGEDGNGDVEAKVRSEVEAMCDRFPIYTNL</sequence>
<gene>
    <name evidence="11" type="primary">glyA</name>
    <name evidence="14" type="ORF">SKA53_09419</name>
</gene>
<evidence type="ECO:0000256" key="1">
    <source>
        <dbReference type="ARBA" id="ARBA00001933"/>
    </source>
</evidence>
<keyword evidence="11" id="KW-0028">Amino-acid biosynthesis</keyword>
<evidence type="ECO:0000259" key="13">
    <source>
        <dbReference type="Pfam" id="PF00464"/>
    </source>
</evidence>
<evidence type="ECO:0000256" key="4">
    <source>
        <dbReference type="ARBA" id="ARBA00011738"/>
    </source>
</evidence>
<feature type="binding site" evidence="11">
    <location>
        <position position="131"/>
    </location>
    <ligand>
        <name>(6S)-5,6,7,8-tetrahydrofolate</name>
        <dbReference type="ChEBI" id="CHEBI:57453"/>
    </ligand>
</feature>
<feature type="binding site" evidence="11">
    <location>
        <position position="255"/>
    </location>
    <ligand>
        <name>(6S)-5,6,7,8-tetrahydrofolate</name>
        <dbReference type="ChEBI" id="CHEBI:57453"/>
    </ligand>
</feature>
<dbReference type="NCBIfam" id="NF000586">
    <property type="entry name" value="PRK00011.1"/>
    <property type="match status" value="1"/>
</dbReference>
<comment type="cofactor">
    <cofactor evidence="1 11 12">
        <name>pyridoxal 5'-phosphate</name>
        <dbReference type="ChEBI" id="CHEBI:597326"/>
    </cofactor>
</comment>
<dbReference type="GO" id="GO:0004372">
    <property type="term" value="F:glycine hydroxymethyltransferase activity"/>
    <property type="evidence" value="ECO:0007669"/>
    <property type="project" value="UniProtKB-UniRule"/>
</dbReference>
<keyword evidence="7 11" id="KW-0808">Transferase</keyword>
<dbReference type="Proteomes" id="UP000004507">
    <property type="component" value="Unassembled WGS sequence"/>
</dbReference>
<feature type="binding site" evidence="11">
    <location>
        <begin position="135"/>
        <end position="137"/>
    </location>
    <ligand>
        <name>(6S)-5,6,7,8-tetrahydrofolate</name>
        <dbReference type="ChEBI" id="CHEBI:57453"/>
    </ligand>
</feature>
<dbReference type="SUPFAM" id="SSF53383">
    <property type="entry name" value="PLP-dependent transferases"/>
    <property type="match status" value="1"/>
</dbReference>
<feature type="domain" description="Serine hydroxymethyltransferase-like" evidence="13">
    <location>
        <begin position="19"/>
        <end position="395"/>
    </location>
</feature>
<name>A3V1K3_9RHOB</name>
<dbReference type="STRING" id="314232.SKA53_09419"/>
<dbReference type="FunFam" id="3.40.640.10:FF:000001">
    <property type="entry name" value="Serine hydroxymethyltransferase"/>
    <property type="match status" value="1"/>
</dbReference>
<comment type="subunit">
    <text evidence="4 11">Homodimer.</text>
</comment>
<organism evidence="14 15">
    <name type="scientific">Yoonia vestfoldensis SKA53</name>
    <dbReference type="NCBI Taxonomy" id="314232"/>
    <lineage>
        <taxon>Bacteria</taxon>
        <taxon>Pseudomonadati</taxon>
        <taxon>Pseudomonadota</taxon>
        <taxon>Alphaproteobacteria</taxon>
        <taxon>Rhodobacterales</taxon>
        <taxon>Paracoccaceae</taxon>
        <taxon>Yoonia</taxon>
    </lineage>
</organism>
<dbReference type="PANTHER" id="PTHR11680">
    <property type="entry name" value="SERINE HYDROXYMETHYLTRANSFERASE"/>
    <property type="match status" value="1"/>
</dbReference>
<dbReference type="HAMAP" id="MF_00051">
    <property type="entry name" value="SHMT"/>
    <property type="match status" value="1"/>
</dbReference>
<evidence type="ECO:0000256" key="5">
    <source>
        <dbReference type="ARBA" id="ARBA00022490"/>
    </source>
</evidence>
<comment type="caution">
    <text evidence="14">The sequence shown here is derived from an EMBL/GenBank/DDBJ whole genome shotgun (WGS) entry which is preliminary data.</text>
</comment>
<evidence type="ECO:0000256" key="11">
    <source>
        <dbReference type="HAMAP-Rule" id="MF_00051"/>
    </source>
</evidence>
<evidence type="ECO:0000256" key="8">
    <source>
        <dbReference type="ARBA" id="ARBA00022898"/>
    </source>
</evidence>
<evidence type="ECO:0000256" key="6">
    <source>
        <dbReference type="ARBA" id="ARBA00022563"/>
    </source>
</evidence>
<dbReference type="HOGENOM" id="CLU_022477_2_1_5"/>
<keyword evidence="15" id="KW-1185">Reference proteome</keyword>
<dbReference type="InterPro" id="IPR015422">
    <property type="entry name" value="PyrdxlP-dep_Trfase_small"/>
</dbReference>
<dbReference type="GO" id="GO:0008168">
    <property type="term" value="F:methyltransferase activity"/>
    <property type="evidence" value="ECO:0007669"/>
    <property type="project" value="UniProtKB-KW"/>
</dbReference>
<evidence type="ECO:0000256" key="10">
    <source>
        <dbReference type="ARBA" id="ARBA00057572"/>
    </source>
</evidence>
<keyword evidence="5 11" id="KW-0963">Cytoplasm</keyword>
<evidence type="ECO:0000256" key="3">
    <source>
        <dbReference type="ARBA" id="ARBA00006376"/>
    </source>
</evidence>
<comment type="pathway">
    <text evidence="11">Amino-acid biosynthesis; glycine biosynthesis; glycine from L-serine: step 1/1.</text>
</comment>
<dbReference type="PROSITE" id="PS00096">
    <property type="entry name" value="SHMT"/>
    <property type="match status" value="1"/>
</dbReference>
<dbReference type="UniPathway" id="UPA00288">
    <property type="reaction ID" value="UER01023"/>
</dbReference>
<dbReference type="EC" id="2.1.2.1" evidence="11"/>
<dbReference type="GO" id="GO:0035999">
    <property type="term" value="P:tetrahydrofolate interconversion"/>
    <property type="evidence" value="ECO:0007669"/>
    <property type="project" value="UniProtKB-UniRule"/>
</dbReference>
<keyword evidence="6 11" id="KW-0554">One-carbon metabolism</keyword>
<comment type="catalytic activity">
    <reaction evidence="11">
        <text>(6R)-5,10-methylene-5,6,7,8-tetrahydrofolate + glycine + H2O = (6S)-5,6,7,8-tetrahydrofolate + L-serine</text>
        <dbReference type="Rhea" id="RHEA:15481"/>
        <dbReference type="ChEBI" id="CHEBI:15377"/>
        <dbReference type="ChEBI" id="CHEBI:15636"/>
        <dbReference type="ChEBI" id="CHEBI:33384"/>
        <dbReference type="ChEBI" id="CHEBI:57305"/>
        <dbReference type="ChEBI" id="CHEBI:57453"/>
        <dbReference type="EC" id="2.1.2.1"/>
    </reaction>
</comment>
<comment type="similarity">
    <text evidence="3 11">Belongs to the SHMT family.</text>
</comment>
<dbReference type="GO" id="GO:0050413">
    <property type="term" value="F:D-alanine 2-hydroxymethyltransferase activity"/>
    <property type="evidence" value="ECO:0007669"/>
    <property type="project" value="UniProtKB-EC"/>
</dbReference>
<dbReference type="InterPro" id="IPR019798">
    <property type="entry name" value="Ser_HO-MeTrfase_PLP_BS"/>
</dbReference>
<comment type="function">
    <text evidence="10">Catalyzes the reversible interconversion of alpha-methyl-L-serine to D-alanine with tetrahydrofolate (THF) serving as the one-carbon carrier. Cannot use alpha-methyl-D-serine, L-serine, D-serine or L-alanine.</text>
</comment>
<dbReference type="GO" id="GO:0019264">
    <property type="term" value="P:glycine biosynthetic process from serine"/>
    <property type="evidence" value="ECO:0007669"/>
    <property type="project" value="UniProtKB-UniRule"/>
</dbReference>
<dbReference type="eggNOG" id="COG0112">
    <property type="taxonomic scope" value="Bacteria"/>
</dbReference>
<protein>
    <recommendedName>
        <fullName evidence="11">Serine hydroxymethyltransferase</fullName>
        <shortName evidence="11">SHMT</shortName>
        <shortName evidence="11">Serine methylase</shortName>
        <ecNumber evidence="11">2.1.2.1</ecNumber>
    </recommendedName>
</protein>
<keyword evidence="8 11" id="KW-0663">Pyridoxal phosphate</keyword>
<keyword evidence="14" id="KW-0489">Methyltransferase</keyword>
<feature type="modified residue" description="N6-(pyridoxal phosphate)lysine" evidence="11 12">
    <location>
        <position position="240"/>
    </location>
</feature>
<dbReference type="GO" id="GO:0005829">
    <property type="term" value="C:cytosol"/>
    <property type="evidence" value="ECO:0007669"/>
    <property type="project" value="TreeGrafter"/>
</dbReference>
<dbReference type="InterPro" id="IPR039429">
    <property type="entry name" value="SHMT-like_dom"/>
</dbReference>
<reference evidence="14 15" key="1">
    <citation type="submission" date="2006-01" db="EMBL/GenBank/DDBJ databases">
        <authorList>
            <person name="Hagstrom A."/>
            <person name="Ferriera S."/>
            <person name="Johnson J."/>
            <person name="Kravitz S."/>
            <person name="Halpern A."/>
            <person name="Remington K."/>
            <person name="Beeson K."/>
            <person name="Tran B."/>
            <person name="Rogers Y.-H."/>
            <person name="Friedman R."/>
            <person name="Venter J.C."/>
        </authorList>
    </citation>
    <scope>NUCLEOTIDE SEQUENCE [LARGE SCALE GENOMIC DNA]</scope>
    <source>
        <strain evidence="14 15">SKA53</strain>
    </source>
</reference>
<comment type="pathway">
    <text evidence="11">One-carbon metabolism; tetrahydrofolate interconversion.</text>
</comment>
<dbReference type="InterPro" id="IPR015424">
    <property type="entry name" value="PyrdxlP-dep_Trfase"/>
</dbReference>
<feature type="site" description="Plays an important role in substrate specificity" evidence="11">
    <location>
        <position position="239"/>
    </location>
</feature>
<evidence type="ECO:0000313" key="14">
    <source>
        <dbReference type="EMBL" id="EAQ07932.1"/>
    </source>
</evidence>
<dbReference type="InterPro" id="IPR015421">
    <property type="entry name" value="PyrdxlP-dep_Trfase_major"/>
</dbReference>
<evidence type="ECO:0000256" key="7">
    <source>
        <dbReference type="ARBA" id="ARBA00022679"/>
    </source>
</evidence>
<comment type="function">
    <text evidence="11">Catalyzes the reversible interconversion of serine and glycine with tetrahydrofolate (THF) serving as the one-carbon carrier. This reaction serves as the major source of one-carbon groups required for the biosynthesis of purines, thymidylate, methionine, and other important biomolecules. Also exhibits THF-independent aldolase activity toward beta-hydroxyamino acids, producing glycine and aldehydes, via a retro-aldol mechanism.</text>
</comment>
<dbReference type="PIRSF" id="PIRSF000412">
    <property type="entry name" value="SHMT"/>
    <property type="match status" value="1"/>
</dbReference>
<dbReference type="Gene3D" id="3.40.640.10">
    <property type="entry name" value="Type I PLP-dependent aspartate aminotransferase-like (Major domain)"/>
    <property type="match status" value="1"/>
</dbReference>
<proteinExistence type="inferred from homology"/>
<dbReference type="EMBL" id="AAMS01000001">
    <property type="protein sequence ID" value="EAQ07932.1"/>
    <property type="molecule type" value="Genomic_DNA"/>
</dbReference>
<comment type="caution">
    <text evidence="11">Lacks conserved residue(s) required for the propagation of feature annotation.</text>
</comment>
<comment type="catalytic activity">
    <reaction evidence="9">
        <text>(6R)-5,10-methylene-5,6,7,8-tetrahydrofolate + D-alanine + H2O = 2-methylserine + (6S)-5,6,7,8-tetrahydrofolate</text>
        <dbReference type="Rhea" id="RHEA:10064"/>
        <dbReference type="ChEBI" id="CHEBI:15377"/>
        <dbReference type="ChEBI" id="CHEBI:15636"/>
        <dbReference type="ChEBI" id="CHEBI:57416"/>
        <dbReference type="ChEBI" id="CHEBI:57453"/>
        <dbReference type="ChEBI" id="CHEBI:58275"/>
        <dbReference type="EC" id="2.1.2.7"/>
    </reaction>
</comment>
<evidence type="ECO:0000313" key="15">
    <source>
        <dbReference type="Proteomes" id="UP000004507"/>
    </source>
</evidence>
<dbReference type="InterPro" id="IPR049943">
    <property type="entry name" value="Ser_HO-MeTrfase-like"/>
</dbReference>
<evidence type="ECO:0000256" key="12">
    <source>
        <dbReference type="PIRSR" id="PIRSR000412-50"/>
    </source>
</evidence>
<dbReference type="Pfam" id="PF00464">
    <property type="entry name" value="SHMT"/>
    <property type="match status" value="1"/>
</dbReference>
<dbReference type="PANTHER" id="PTHR11680:SF35">
    <property type="entry name" value="SERINE HYDROXYMETHYLTRANSFERASE 1"/>
    <property type="match status" value="1"/>
</dbReference>
<dbReference type="CDD" id="cd00378">
    <property type="entry name" value="SHMT"/>
    <property type="match status" value="1"/>
</dbReference>
<dbReference type="GO" id="GO:0030170">
    <property type="term" value="F:pyridoxal phosphate binding"/>
    <property type="evidence" value="ECO:0007669"/>
    <property type="project" value="UniProtKB-UniRule"/>
</dbReference>
<dbReference type="UniPathway" id="UPA00193"/>
<evidence type="ECO:0000256" key="2">
    <source>
        <dbReference type="ARBA" id="ARBA00004496"/>
    </source>
</evidence>
<dbReference type="Gene3D" id="3.90.1150.10">
    <property type="entry name" value="Aspartate Aminotransferase, domain 1"/>
    <property type="match status" value="1"/>
</dbReference>
<comment type="subcellular location">
    <subcellularLocation>
        <location evidence="2 11">Cytoplasm</location>
    </subcellularLocation>
</comment>
<accession>A3V1K3</accession>